<evidence type="ECO:0000256" key="1">
    <source>
        <dbReference type="SAM" id="MobiDB-lite"/>
    </source>
</evidence>
<dbReference type="EMBL" id="MPUH01000845">
    <property type="protein sequence ID" value="OMJ73119.1"/>
    <property type="molecule type" value="Genomic_DNA"/>
</dbReference>
<dbReference type="Proteomes" id="UP000187209">
    <property type="component" value="Unassembled WGS sequence"/>
</dbReference>
<reference evidence="2 3" key="1">
    <citation type="submission" date="2016-11" db="EMBL/GenBank/DDBJ databases">
        <title>The macronuclear genome of Stentor coeruleus: a giant cell with tiny introns.</title>
        <authorList>
            <person name="Slabodnick M."/>
            <person name="Ruby J.G."/>
            <person name="Reiff S.B."/>
            <person name="Swart E.C."/>
            <person name="Gosai S."/>
            <person name="Prabakaran S."/>
            <person name="Witkowska E."/>
            <person name="Larue G.E."/>
            <person name="Fisher S."/>
            <person name="Freeman R.M."/>
            <person name="Gunawardena J."/>
            <person name="Chu W."/>
            <person name="Stover N.A."/>
            <person name="Gregory B.D."/>
            <person name="Nowacki M."/>
            <person name="Derisi J."/>
            <person name="Roy S.W."/>
            <person name="Marshall W.F."/>
            <person name="Sood P."/>
        </authorList>
    </citation>
    <scope>NUCLEOTIDE SEQUENCE [LARGE SCALE GENOMIC DNA]</scope>
    <source>
        <strain evidence="2">WM001</strain>
    </source>
</reference>
<organism evidence="2 3">
    <name type="scientific">Stentor coeruleus</name>
    <dbReference type="NCBI Taxonomy" id="5963"/>
    <lineage>
        <taxon>Eukaryota</taxon>
        <taxon>Sar</taxon>
        <taxon>Alveolata</taxon>
        <taxon>Ciliophora</taxon>
        <taxon>Postciliodesmatophora</taxon>
        <taxon>Heterotrichea</taxon>
        <taxon>Heterotrichida</taxon>
        <taxon>Stentoridae</taxon>
        <taxon>Stentor</taxon>
    </lineage>
</organism>
<feature type="compositionally biased region" description="Basic and acidic residues" evidence="1">
    <location>
        <begin position="190"/>
        <end position="208"/>
    </location>
</feature>
<sequence>MNIYSNCKGKDDKFDSLFDQETSDRSRVQSLQALDTLFTTLTEPIIESEILKTKFTNFKVKITSSEPDLLSEKDQNYYSNLFSEISYDHNDEIIGKNLSFLAIDSDLPSEDMIMNENIEFLFDNSYEQSQVTITPSFTYTKTDFNNVDSIFNTFLWQSALMKSLSHSGDVSRCQIGKYYETLDPCYLEDREDLRENQDNERSGEKKEEEEKEISLANDEKKNIFNVEEQVGNNEIQEDDGFQDGNTIFEGLSNCTRCKYESCCLL</sequence>
<proteinExistence type="predicted"/>
<comment type="caution">
    <text evidence="2">The sequence shown here is derived from an EMBL/GenBank/DDBJ whole genome shotgun (WGS) entry which is preliminary data.</text>
</comment>
<name>A0A1R2B8L5_9CILI</name>
<feature type="region of interest" description="Disordered" evidence="1">
    <location>
        <begin position="190"/>
        <end position="218"/>
    </location>
</feature>
<dbReference type="AlphaFoldDB" id="A0A1R2B8L5"/>
<accession>A0A1R2B8L5</accession>
<gene>
    <name evidence="2" type="ORF">SteCoe_28264</name>
</gene>
<protein>
    <submittedName>
        <fullName evidence="2">Uncharacterized protein</fullName>
    </submittedName>
</protein>
<evidence type="ECO:0000313" key="3">
    <source>
        <dbReference type="Proteomes" id="UP000187209"/>
    </source>
</evidence>
<keyword evidence="3" id="KW-1185">Reference proteome</keyword>
<evidence type="ECO:0000313" key="2">
    <source>
        <dbReference type="EMBL" id="OMJ73119.1"/>
    </source>
</evidence>